<evidence type="ECO:0000313" key="2">
    <source>
        <dbReference type="EMBL" id="EAT76324.1"/>
    </source>
</evidence>
<reference evidence="3" key="1">
    <citation type="journal article" date="2007" name="Plant Cell">
        <title>Dothideomycete-plant interactions illuminated by genome sequencing and EST analysis of the wheat pathogen Stagonospora nodorum.</title>
        <authorList>
            <person name="Hane J.K."/>
            <person name="Lowe R.G."/>
            <person name="Solomon P.S."/>
            <person name="Tan K.C."/>
            <person name="Schoch C.L."/>
            <person name="Spatafora J.W."/>
            <person name="Crous P.W."/>
            <person name="Kodira C."/>
            <person name="Birren B.W."/>
            <person name="Galagan J.E."/>
            <person name="Torriani S.F."/>
            <person name="McDonald B.A."/>
            <person name="Oliver R.P."/>
        </authorList>
    </citation>
    <scope>NUCLEOTIDE SEQUENCE [LARGE SCALE GENOMIC DNA]</scope>
    <source>
        <strain evidence="3">SN15 / ATCC MYA-4574 / FGSC 10173</strain>
    </source>
</reference>
<protein>
    <submittedName>
        <fullName evidence="2">Uncharacterized protein</fullName>
    </submittedName>
</protein>
<proteinExistence type="predicted"/>
<dbReference type="InParanoid" id="Q0TW22"/>
<name>Q0TW22_PHANO</name>
<organism evidence="2 3">
    <name type="scientific">Phaeosphaeria nodorum (strain SN15 / ATCC MYA-4574 / FGSC 10173)</name>
    <name type="common">Glume blotch fungus</name>
    <name type="synonym">Parastagonospora nodorum</name>
    <dbReference type="NCBI Taxonomy" id="321614"/>
    <lineage>
        <taxon>Eukaryota</taxon>
        <taxon>Fungi</taxon>
        <taxon>Dikarya</taxon>
        <taxon>Ascomycota</taxon>
        <taxon>Pezizomycotina</taxon>
        <taxon>Dothideomycetes</taxon>
        <taxon>Pleosporomycetidae</taxon>
        <taxon>Pleosporales</taxon>
        <taxon>Pleosporineae</taxon>
        <taxon>Phaeosphaeriaceae</taxon>
        <taxon>Parastagonospora</taxon>
    </lineage>
</organism>
<sequence>MPYQKPLNASRQTGDYHESFSASLGSMVKWRSRGLTSNAVSVADFIMGPRYEAWSGNDAITQDAQESGQPSPCRISPARPTPETRPGGKSFLPSSTWMDLRTSSPAISTSPSAYSSLSAAPPRTASSELMASVDNDFARS</sequence>
<dbReference type="VEuPathDB" id="FungiDB:JI435_163380"/>
<gene>
    <name evidence="2" type="ORF">SNOG_16338</name>
</gene>
<evidence type="ECO:0000256" key="1">
    <source>
        <dbReference type="SAM" id="MobiDB-lite"/>
    </source>
</evidence>
<dbReference type="EMBL" id="CH445369">
    <property type="protein sequence ID" value="EAT76324.1"/>
    <property type="molecule type" value="Genomic_DNA"/>
</dbReference>
<feature type="region of interest" description="Disordered" evidence="1">
    <location>
        <begin position="57"/>
        <end position="140"/>
    </location>
</feature>
<accession>Q0TW22</accession>
<feature type="compositionally biased region" description="Low complexity" evidence="1">
    <location>
        <begin position="103"/>
        <end position="122"/>
    </location>
</feature>
<feature type="compositionally biased region" description="Polar residues" evidence="1">
    <location>
        <begin position="58"/>
        <end position="70"/>
    </location>
</feature>
<dbReference type="KEGG" id="pno:SNOG_16338"/>
<dbReference type="RefSeq" id="XP_001806461.1">
    <property type="nucleotide sequence ID" value="XM_001806409.1"/>
</dbReference>
<dbReference type="AlphaFoldDB" id="Q0TW22"/>
<evidence type="ECO:0000313" key="3">
    <source>
        <dbReference type="Proteomes" id="UP000001055"/>
    </source>
</evidence>
<dbReference type="GeneID" id="5983392"/>
<dbReference type="HOGENOM" id="CLU_1835858_0_0_1"/>
<dbReference type="Proteomes" id="UP000001055">
    <property type="component" value="Unassembled WGS sequence"/>
</dbReference>